<protein>
    <submittedName>
        <fullName evidence="2">Uncharacterized protein</fullName>
    </submittedName>
</protein>
<dbReference type="EMBL" id="CP144698">
    <property type="protein sequence ID" value="WVZ16433.1"/>
    <property type="molecule type" value="Genomic_DNA"/>
</dbReference>
<name>A0AAQ3NY07_VIGMU</name>
<proteinExistence type="predicted"/>
<dbReference type="AlphaFoldDB" id="A0AAQ3NY07"/>
<accession>A0AAQ3NY07</accession>
<dbReference type="Proteomes" id="UP001374535">
    <property type="component" value="Chromosome 3"/>
</dbReference>
<evidence type="ECO:0000313" key="3">
    <source>
        <dbReference type="Proteomes" id="UP001374535"/>
    </source>
</evidence>
<feature type="region of interest" description="Disordered" evidence="1">
    <location>
        <begin position="48"/>
        <end position="69"/>
    </location>
</feature>
<evidence type="ECO:0000256" key="1">
    <source>
        <dbReference type="SAM" id="MobiDB-lite"/>
    </source>
</evidence>
<organism evidence="2 3">
    <name type="scientific">Vigna mungo</name>
    <name type="common">Black gram</name>
    <name type="synonym">Phaseolus mungo</name>
    <dbReference type="NCBI Taxonomy" id="3915"/>
    <lineage>
        <taxon>Eukaryota</taxon>
        <taxon>Viridiplantae</taxon>
        <taxon>Streptophyta</taxon>
        <taxon>Embryophyta</taxon>
        <taxon>Tracheophyta</taxon>
        <taxon>Spermatophyta</taxon>
        <taxon>Magnoliopsida</taxon>
        <taxon>eudicotyledons</taxon>
        <taxon>Gunneridae</taxon>
        <taxon>Pentapetalae</taxon>
        <taxon>rosids</taxon>
        <taxon>fabids</taxon>
        <taxon>Fabales</taxon>
        <taxon>Fabaceae</taxon>
        <taxon>Papilionoideae</taxon>
        <taxon>50 kb inversion clade</taxon>
        <taxon>NPAAA clade</taxon>
        <taxon>indigoferoid/millettioid clade</taxon>
        <taxon>Phaseoleae</taxon>
        <taxon>Vigna</taxon>
    </lineage>
</organism>
<reference evidence="2 3" key="1">
    <citation type="journal article" date="2023" name="Life. Sci Alliance">
        <title>Evolutionary insights into 3D genome organization and epigenetic landscape of Vigna mungo.</title>
        <authorList>
            <person name="Junaid A."/>
            <person name="Singh B."/>
            <person name="Bhatia S."/>
        </authorList>
    </citation>
    <scope>NUCLEOTIDE SEQUENCE [LARGE SCALE GENOMIC DNA]</scope>
    <source>
        <strain evidence="2">Urdbean</strain>
    </source>
</reference>
<keyword evidence="3" id="KW-1185">Reference proteome</keyword>
<evidence type="ECO:0000313" key="2">
    <source>
        <dbReference type="EMBL" id="WVZ16433.1"/>
    </source>
</evidence>
<sequence>MGAFIDLLSSMADKSSSSDTTNINKLLEQILLAQANFANTLHDISGRTSALESHSSSNPPHHPSTRPIKFDLPTFDDSETLGWIFKVTQFFEFHQTPIGQRIQVASFYLVGPVLA</sequence>
<gene>
    <name evidence="2" type="ORF">V8G54_009415</name>
</gene>